<feature type="transmembrane region" description="Helical" evidence="7">
    <location>
        <begin position="116"/>
        <end position="138"/>
    </location>
</feature>
<evidence type="ECO:0000256" key="1">
    <source>
        <dbReference type="ARBA" id="ARBA00004651"/>
    </source>
</evidence>
<dbReference type="PANTHER" id="PTHR43744:SF12">
    <property type="entry name" value="ABC TRANSPORTER PERMEASE PROTEIN MG189-RELATED"/>
    <property type="match status" value="1"/>
</dbReference>
<evidence type="ECO:0000256" key="7">
    <source>
        <dbReference type="RuleBase" id="RU363032"/>
    </source>
</evidence>
<reference evidence="10 11" key="3">
    <citation type="submission" date="2020-08" db="EMBL/GenBank/DDBJ databases">
        <title>Genomic Encyclopedia of Type Strains, Phase IV (KMG-IV): sequencing the most valuable type-strain genomes for metagenomic binning, comparative biology and taxonomic classification.</title>
        <authorList>
            <person name="Goeker M."/>
        </authorList>
    </citation>
    <scope>NUCLEOTIDE SEQUENCE [LARGE SCALE GENOMIC DNA]</scope>
    <source>
        <strain evidence="10 11">DSM 27521</strain>
    </source>
</reference>
<dbReference type="EMBL" id="BNAJ01000002">
    <property type="protein sequence ID" value="GHF37510.1"/>
    <property type="molecule type" value="Genomic_DNA"/>
</dbReference>
<evidence type="ECO:0000256" key="3">
    <source>
        <dbReference type="ARBA" id="ARBA00022475"/>
    </source>
</evidence>
<organism evidence="10 11">
    <name type="scientific">Deinococcus metalli</name>
    <dbReference type="NCBI Taxonomy" id="1141878"/>
    <lineage>
        <taxon>Bacteria</taxon>
        <taxon>Thermotogati</taxon>
        <taxon>Deinococcota</taxon>
        <taxon>Deinococci</taxon>
        <taxon>Deinococcales</taxon>
        <taxon>Deinococcaceae</taxon>
        <taxon>Deinococcus</taxon>
    </lineage>
</organism>
<feature type="transmembrane region" description="Helical" evidence="7">
    <location>
        <begin position="20"/>
        <end position="43"/>
    </location>
</feature>
<keyword evidence="5 7" id="KW-1133">Transmembrane helix</keyword>
<feature type="transmembrane region" description="Helical" evidence="7">
    <location>
        <begin position="80"/>
        <end position="104"/>
    </location>
</feature>
<feature type="transmembrane region" description="Helical" evidence="7">
    <location>
        <begin position="248"/>
        <end position="271"/>
    </location>
</feature>
<dbReference type="Pfam" id="PF00528">
    <property type="entry name" value="BPD_transp_1"/>
    <property type="match status" value="1"/>
</dbReference>
<evidence type="ECO:0000256" key="2">
    <source>
        <dbReference type="ARBA" id="ARBA00022448"/>
    </source>
</evidence>
<comment type="similarity">
    <text evidence="7">Belongs to the binding-protein-dependent transport system permease family.</text>
</comment>
<keyword evidence="3" id="KW-1003">Cell membrane</keyword>
<dbReference type="PANTHER" id="PTHR43744">
    <property type="entry name" value="ABC TRANSPORTER PERMEASE PROTEIN MG189-RELATED-RELATED"/>
    <property type="match status" value="1"/>
</dbReference>
<evidence type="ECO:0000313" key="12">
    <source>
        <dbReference type="Proteomes" id="UP000619376"/>
    </source>
</evidence>
<dbReference type="InterPro" id="IPR035906">
    <property type="entry name" value="MetI-like_sf"/>
</dbReference>
<dbReference type="Gene3D" id="1.10.3720.10">
    <property type="entry name" value="MetI-like"/>
    <property type="match status" value="1"/>
</dbReference>
<evidence type="ECO:0000256" key="4">
    <source>
        <dbReference type="ARBA" id="ARBA00022692"/>
    </source>
</evidence>
<feature type="domain" description="ABC transmembrane type-1" evidence="8">
    <location>
        <begin position="81"/>
        <end position="271"/>
    </location>
</feature>
<name>A0A7W8NNG1_9DEIO</name>
<dbReference type="Proteomes" id="UP000539473">
    <property type="component" value="Unassembled WGS sequence"/>
</dbReference>
<dbReference type="PROSITE" id="PS50928">
    <property type="entry name" value="ABC_TM1"/>
    <property type="match status" value="1"/>
</dbReference>
<reference evidence="9" key="4">
    <citation type="submission" date="2024-05" db="EMBL/GenBank/DDBJ databases">
        <authorList>
            <person name="Sun Q."/>
            <person name="Zhou Y."/>
        </authorList>
    </citation>
    <scope>NUCLEOTIDE SEQUENCE</scope>
    <source>
        <strain evidence="9">CGMCC 1.18437</strain>
    </source>
</reference>
<keyword evidence="12" id="KW-1185">Reference proteome</keyword>
<sequence length="286" mass="31173">MTALPRDPRGQSARDRRNTALLHVILIPLALVFLAPLWMMLVFSTHPETAIFSPAPPLWFGGSFGENFRGLQADTNFLRALLNSVVIASVYTVLSMLLTSMGGFAFAKYDFRGKNVLFGIIVATLTIPAFVTIIPQFILVARDLKMSNTIQAVILPSLANTIGIFYMRQAFLTVPTDLLHAARIDGAGEFRIFWQVALPVVRPALAALAILLFLASWNDYLWPLIVLTQKDSYTMPVALGTLVGLTRVSWGGIMVGTAIATVPFLALFLALQRHFVAGIAGGAVKD</sequence>
<protein>
    <submittedName>
        <fullName evidence="10">Lactose/L-arabinose transport system permease protein</fullName>
    </submittedName>
    <submittedName>
        <fullName evidence="9">Sn-glycerol-3-phosphate transport system permease protein UgpE</fullName>
    </submittedName>
</protein>
<reference evidence="9" key="1">
    <citation type="journal article" date="2014" name="Int. J. Syst. Evol. Microbiol.">
        <title>Complete genome of a new Firmicutes species belonging to the dominant human colonic microbiota ('Ruminococcus bicirculans') reveals two chromosomes and a selective capacity to utilize plant glucans.</title>
        <authorList>
            <consortium name="NISC Comparative Sequencing Program"/>
            <person name="Wegmann U."/>
            <person name="Louis P."/>
            <person name="Goesmann A."/>
            <person name="Henrissat B."/>
            <person name="Duncan S.H."/>
            <person name="Flint H.J."/>
        </authorList>
    </citation>
    <scope>NUCLEOTIDE SEQUENCE</scope>
    <source>
        <strain evidence="9">CGMCC 1.18437</strain>
    </source>
</reference>
<evidence type="ECO:0000313" key="10">
    <source>
        <dbReference type="EMBL" id="MBB5375726.1"/>
    </source>
</evidence>
<dbReference type="InterPro" id="IPR000515">
    <property type="entry name" value="MetI-like"/>
</dbReference>
<accession>A0A7W8NNG1</accession>
<proteinExistence type="inferred from homology"/>
<evidence type="ECO:0000256" key="6">
    <source>
        <dbReference type="ARBA" id="ARBA00023136"/>
    </source>
</evidence>
<comment type="caution">
    <text evidence="10">The sequence shown here is derived from an EMBL/GenBank/DDBJ whole genome shotgun (WGS) entry which is preliminary data.</text>
</comment>
<comment type="subcellular location">
    <subcellularLocation>
        <location evidence="1 7">Cell membrane</location>
        <topology evidence="1 7">Multi-pass membrane protein</topology>
    </subcellularLocation>
</comment>
<dbReference type="EMBL" id="JACHFK010000002">
    <property type="protein sequence ID" value="MBB5375726.1"/>
    <property type="molecule type" value="Genomic_DNA"/>
</dbReference>
<keyword evidence="6 7" id="KW-0472">Membrane</keyword>
<dbReference type="GO" id="GO:0055085">
    <property type="term" value="P:transmembrane transport"/>
    <property type="evidence" value="ECO:0007669"/>
    <property type="project" value="InterPro"/>
</dbReference>
<evidence type="ECO:0000313" key="11">
    <source>
        <dbReference type="Proteomes" id="UP000539473"/>
    </source>
</evidence>
<dbReference type="GO" id="GO:0005886">
    <property type="term" value="C:plasma membrane"/>
    <property type="evidence" value="ECO:0007669"/>
    <property type="project" value="UniProtKB-SubCell"/>
</dbReference>
<dbReference type="SUPFAM" id="SSF161098">
    <property type="entry name" value="MetI-like"/>
    <property type="match status" value="1"/>
</dbReference>
<dbReference type="AlphaFoldDB" id="A0A7W8NNG1"/>
<evidence type="ECO:0000256" key="5">
    <source>
        <dbReference type="ARBA" id="ARBA00022989"/>
    </source>
</evidence>
<dbReference type="CDD" id="cd06261">
    <property type="entry name" value="TM_PBP2"/>
    <property type="match status" value="1"/>
</dbReference>
<dbReference type="Proteomes" id="UP000619376">
    <property type="component" value="Unassembled WGS sequence"/>
</dbReference>
<evidence type="ECO:0000313" key="9">
    <source>
        <dbReference type="EMBL" id="GHF37510.1"/>
    </source>
</evidence>
<dbReference type="RefSeq" id="WP_229831855.1">
    <property type="nucleotide sequence ID" value="NZ_BNAJ01000002.1"/>
</dbReference>
<keyword evidence="2 7" id="KW-0813">Transport</keyword>
<reference evidence="12" key="2">
    <citation type="journal article" date="2019" name="Int. J. Syst. Evol. Microbiol.">
        <title>The Global Catalogue of Microorganisms (GCM) 10K type strain sequencing project: providing services to taxonomists for standard genome sequencing and annotation.</title>
        <authorList>
            <consortium name="The Broad Institute Genomics Platform"/>
            <consortium name="The Broad Institute Genome Sequencing Center for Infectious Disease"/>
            <person name="Wu L."/>
            <person name="Ma J."/>
        </authorList>
    </citation>
    <scope>NUCLEOTIDE SEQUENCE [LARGE SCALE GENOMIC DNA]</scope>
    <source>
        <strain evidence="12">CGMCC 1.18437</strain>
    </source>
</reference>
<evidence type="ECO:0000259" key="8">
    <source>
        <dbReference type="PROSITE" id="PS50928"/>
    </source>
</evidence>
<feature type="transmembrane region" description="Helical" evidence="7">
    <location>
        <begin position="150"/>
        <end position="171"/>
    </location>
</feature>
<gene>
    <name evidence="9" type="primary">ugpE</name>
    <name evidence="9" type="ORF">GCM10017781_12760</name>
    <name evidence="10" type="ORF">HNQ07_001183</name>
</gene>
<feature type="transmembrane region" description="Helical" evidence="7">
    <location>
        <begin position="192"/>
        <end position="217"/>
    </location>
</feature>
<keyword evidence="4 7" id="KW-0812">Transmembrane</keyword>